<feature type="non-terminal residue" evidence="2">
    <location>
        <position position="219"/>
    </location>
</feature>
<feature type="transmembrane region" description="Helical" evidence="1">
    <location>
        <begin position="43"/>
        <end position="62"/>
    </location>
</feature>
<keyword evidence="1" id="KW-0472">Membrane</keyword>
<dbReference type="EMBL" id="BTRK01000006">
    <property type="protein sequence ID" value="GMR57504.1"/>
    <property type="molecule type" value="Genomic_DNA"/>
</dbReference>
<accession>A0AAN5D8J9</accession>
<feature type="transmembrane region" description="Helical" evidence="1">
    <location>
        <begin position="12"/>
        <end position="31"/>
    </location>
</feature>
<protein>
    <recommendedName>
        <fullName evidence="4">G protein-coupled receptor</fullName>
    </recommendedName>
</protein>
<dbReference type="PANTHER" id="PTHR31627:SF42">
    <property type="entry name" value="G_PROTEIN_RECEP_F1_2 DOMAIN-CONTAINING PROTEIN-RELATED"/>
    <property type="match status" value="1"/>
</dbReference>
<feature type="transmembrane region" description="Helical" evidence="1">
    <location>
        <begin position="155"/>
        <end position="173"/>
    </location>
</feature>
<proteinExistence type="predicted"/>
<keyword evidence="3" id="KW-1185">Reference proteome</keyword>
<sequence length="219" mass="24842">VSVKEILSMTSFIYSDIVEIIFCFLYAYILVRISTAKSTEFRSAFYKFAIATGIAAISNVLLNFGMRLINGRFPFIPNRGMEKFYYDSKYCHPSGLICTLNTWLSHICALSISLGKTLSVSTRYTAICLAHRKDVSESDHFIYFRNFQFWEGRKVLACLVAMLGIPFILYSYVPFLPAVIVPSPDGYGEYRGIAEPGFMVAKVFAACGYFFFFFSTIPM</sequence>
<feature type="non-terminal residue" evidence="2">
    <location>
        <position position="1"/>
    </location>
</feature>
<evidence type="ECO:0000256" key="1">
    <source>
        <dbReference type="SAM" id="Phobius"/>
    </source>
</evidence>
<dbReference type="PANTHER" id="PTHR31627">
    <property type="entry name" value="SERPENTINE RECEPTOR CLASS GAMMA-RELATED"/>
    <property type="match status" value="1"/>
</dbReference>
<feature type="transmembrane region" description="Helical" evidence="1">
    <location>
        <begin position="193"/>
        <end position="214"/>
    </location>
</feature>
<evidence type="ECO:0000313" key="2">
    <source>
        <dbReference type="EMBL" id="GMR57504.1"/>
    </source>
</evidence>
<evidence type="ECO:0008006" key="4">
    <source>
        <dbReference type="Google" id="ProtNLM"/>
    </source>
</evidence>
<evidence type="ECO:0000313" key="3">
    <source>
        <dbReference type="Proteomes" id="UP001328107"/>
    </source>
</evidence>
<keyword evidence="1" id="KW-1133">Transmembrane helix</keyword>
<gene>
    <name evidence="2" type="ORF">PMAYCL1PPCAC_27699</name>
</gene>
<dbReference type="AlphaFoldDB" id="A0AAN5D8J9"/>
<reference evidence="3" key="1">
    <citation type="submission" date="2022-10" db="EMBL/GenBank/DDBJ databases">
        <title>Genome assembly of Pristionchus species.</title>
        <authorList>
            <person name="Yoshida K."/>
            <person name="Sommer R.J."/>
        </authorList>
    </citation>
    <scope>NUCLEOTIDE SEQUENCE [LARGE SCALE GENOMIC DNA]</scope>
    <source>
        <strain evidence="3">RS5460</strain>
    </source>
</reference>
<comment type="caution">
    <text evidence="2">The sequence shown here is derived from an EMBL/GenBank/DDBJ whole genome shotgun (WGS) entry which is preliminary data.</text>
</comment>
<name>A0AAN5D8J9_9BILA</name>
<dbReference type="Proteomes" id="UP001328107">
    <property type="component" value="Unassembled WGS sequence"/>
</dbReference>
<organism evidence="2 3">
    <name type="scientific">Pristionchus mayeri</name>
    <dbReference type="NCBI Taxonomy" id="1317129"/>
    <lineage>
        <taxon>Eukaryota</taxon>
        <taxon>Metazoa</taxon>
        <taxon>Ecdysozoa</taxon>
        <taxon>Nematoda</taxon>
        <taxon>Chromadorea</taxon>
        <taxon>Rhabditida</taxon>
        <taxon>Rhabditina</taxon>
        <taxon>Diplogasteromorpha</taxon>
        <taxon>Diplogasteroidea</taxon>
        <taxon>Neodiplogasteridae</taxon>
        <taxon>Pristionchus</taxon>
    </lineage>
</organism>
<keyword evidence="1" id="KW-0812">Transmembrane</keyword>
<dbReference type="InterPro" id="IPR051119">
    <property type="entry name" value="Nematode_SR-like"/>
</dbReference>